<reference evidence="12 13" key="1">
    <citation type="submission" date="2019-08" db="EMBL/GenBank/DDBJ databases">
        <title>In-depth cultivation of the pig gut microbiome towards novel bacterial diversity and tailored functional studies.</title>
        <authorList>
            <person name="Wylensek D."/>
            <person name="Hitch T.C.A."/>
            <person name="Clavel T."/>
        </authorList>
    </citation>
    <scope>NUCLEOTIDE SEQUENCE [LARGE SCALE GENOMIC DNA]</scope>
    <source>
        <strain evidence="12 13">NM-380-WT-3C1</strain>
    </source>
</reference>
<evidence type="ECO:0000313" key="12">
    <source>
        <dbReference type="EMBL" id="MSU06718.1"/>
    </source>
</evidence>
<evidence type="ECO:0000259" key="10">
    <source>
        <dbReference type="PROSITE" id="PS50893"/>
    </source>
</evidence>
<evidence type="ECO:0000256" key="1">
    <source>
        <dbReference type="ARBA" id="ARBA00004651"/>
    </source>
</evidence>
<dbReference type="PANTHER" id="PTHR24221">
    <property type="entry name" value="ATP-BINDING CASSETTE SUB-FAMILY B"/>
    <property type="match status" value="1"/>
</dbReference>
<feature type="transmembrane region" description="Helical" evidence="9">
    <location>
        <begin position="398"/>
        <end position="420"/>
    </location>
</feature>
<feature type="transmembrane region" description="Helical" evidence="9">
    <location>
        <begin position="286"/>
        <end position="308"/>
    </location>
</feature>
<feature type="domain" description="ABC transmembrane type-1" evidence="11">
    <location>
        <begin position="180"/>
        <end position="457"/>
    </location>
</feature>
<dbReference type="GO" id="GO:0005524">
    <property type="term" value="F:ATP binding"/>
    <property type="evidence" value="ECO:0007669"/>
    <property type="project" value="UniProtKB-KW"/>
</dbReference>
<keyword evidence="13" id="KW-1185">Reference proteome</keyword>
<dbReference type="GO" id="GO:0016887">
    <property type="term" value="F:ATP hydrolysis activity"/>
    <property type="evidence" value="ECO:0007669"/>
    <property type="project" value="InterPro"/>
</dbReference>
<dbReference type="InterPro" id="IPR017871">
    <property type="entry name" value="ABC_transporter-like_CS"/>
</dbReference>
<dbReference type="EMBL" id="VUNN01000016">
    <property type="protein sequence ID" value="MSU06718.1"/>
    <property type="molecule type" value="Genomic_DNA"/>
</dbReference>
<keyword evidence="6" id="KW-0067">ATP-binding</keyword>
<dbReference type="Pfam" id="PF00005">
    <property type="entry name" value="ABC_tran"/>
    <property type="match status" value="1"/>
</dbReference>
<feature type="transmembrane region" description="Helical" evidence="9">
    <location>
        <begin position="169"/>
        <end position="195"/>
    </location>
</feature>
<dbReference type="FunFam" id="3.40.50.300:FF:000299">
    <property type="entry name" value="ABC transporter ATP-binding protein/permease"/>
    <property type="match status" value="1"/>
</dbReference>
<dbReference type="PROSITE" id="PS00211">
    <property type="entry name" value="ABC_TRANSPORTER_1"/>
    <property type="match status" value="1"/>
</dbReference>
<evidence type="ECO:0000256" key="5">
    <source>
        <dbReference type="ARBA" id="ARBA00022741"/>
    </source>
</evidence>
<dbReference type="NCBIfam" id="TIGR03797">
    <property type="entry name" value="NHLM_micro_ABC2"/>
    <property type="match status" value="1"/>
</dbReference>
<comment type="subcellular location">
    <subcellularLocation>
        <location evidence="1">Cell membrane</location>
        <topology evidence="1">Multi-pass membrane protein</topology>
    </subcellularLocation>
</comment>
<feature type="transmembrane region" description="Helical" evidence="9">
    <location>
        <begin position="432"/>
        <end position="456"/>
    </location>
</feature>
<keyword evidence="7 9" id="KW-1133">Transmembrane helix</keyword>
<evidence type="ECO:0000313" key="13">
    <source>
        <dbReference type="Proteomes" id="UP000460549"/>
    </source>
</evidence>
<dbReference type="GO" id="GO:0034040">
    <property type="term" value="F:ATPase-coupled lipid transmembrane transporter activity"/>
    <property type="evidence" value="ECO:0007669"/>
    <property type="project" value="TreeGrafter"/>
</dbReference>
<dbReference type="PROSITE" id="PS50893">
    <property type="entry name" value="ABC_TRANSPORTER_2"/>
    <property type="match status" value="1"/>
</dbReference>
<dbReference type="InterPro" id="IPR011527">
    <property type="entry name" value="ABC1_TM_dom"/>
</dbReference>
<dbReference type="SMART" id="SM00382">
    <property type="entry name" value="AAA"/>
    <property type="match status" value="1"/>
</dbReference>
<dbReference type="PANTHER" id="PTHR24221:SF654">
    <property type="entry name" value="ATP-BINDING CASSETTE SUB-FAMILY B MEMBER 6"/>
    <property type="match status" value="1"/>
</dbReference>
<dbReference type="InterPro" id="IPR039421">
    <property type="entry name" value="Type_1_exporter"/>
</dbReference>
<comment type="caution">
    <text evidence="12">The sequence shown here is derived from an EMBL/GenBank/DDBJ whole genome shotgun (WGS) entry which is preliminary data.</text>
</comment>
<keyword evidence="5" id="KW-0547">Nucleotide-binding</keyword>
<dbReference type="Gene3D" id="1.20.1560.10">
    <property type="entry name" value="ABC transporter type 1, transmembrane domain"/>
    <property type="match status" value="1"/>
</dbReference>
<accession>A0A7X2PD89</accession>
<dbReference type="RefSeq" id="WP_154425795.1">
    <property type="nucleotide sequence ID" value="NZ_VUNN01000016.1"/>
</dbReference>
<dbReference type="SUPFAM" id="SSF90123">
    <property type="entry name" value="ABC transporter transmembrane region"/>
    <property type="match status" value="1"/>
</dbReference>
<evidence type="ECO:0000256" key="8">
    <source>
        <dbReference type="ARBA" id="ARBA00023136"/>
    </source>
</evidence>
<organism evidence="12 13">
    <name type="scientific">Bullifex porci</name>
    <dbReference type="NCBI Taxonomy" id="2606638"/>
    <lineage>
        <taxon>Bacteria</taxon>
        <taxon>Pseudomonadati</taxon>
        <taxon>Spirochaetota</taxon>
        <taxon>Spirochaetia</taxon>
        <taxon>Spirochaetales</taxon>
        <taxon>Spirochaetaceae</taxon>
        <taxon>Bullifex</taxon>
    </lineage>
</organism>
<evidence type="ECO:0000256" key="9">
    <source>
        <dbReference type="SAM" id="Phobius"/>
    </source>
</evidence>
<dbReference type="Pfam" id="PF00664">
    <property type="entry name" value="ABC_membrane"/>
    <property type="match status" value="1"/>
</dbReference>
<keyword evidence="3" id="KW-1003">Cell membrane</keyword>
<gene>
    <name evidence="12" type="ORF">FYJ80_08010</name>
</gene>
<name>A0A7X2PD89_9SPIO</name>
<feature type="domain" description="ABC transporter" evidence="10">
    <location>
        <begin position="489"/>
        <end position="722"/>
    </location>
</feature>
<sequence>MGWFDEQIKERKQNDDAVFAAAFAGIADAVLGKKLSSAFESDAQKAKNAIDSILSFYHVKTQEVPDSIKNLNEQLEYLMRPYGIMRRRVKLEKGWYKNAIGAMLGVKKADSSVVAFIPTGLSGYSYLDQSSGKYVKINKKNEDLFEDEALAFYKPFPIEKLNIPILLRYIMEILSVSDFVLIGLGTLAVTLVGLLTPKLNNLLMGTVVDTGSMRLLTAIILFMVCVNIASLLLSTVKSLLTTRINTKLDITVQAATMARVMSLPADFFKSYSSGDLSSRCGQMNSLCNMLVSAILSTGLTSVFSLIYITQIFKYAPALVIPALSIIIATILFTTLTAIAQMKLAKKQMEAGAKEYGMSYALISGIQKIKLSGAEKRAFARWANVYTQRAKLTYNPPTFLKYSSVFSMAISLIGTILMYYFAANSHVSVADYYAFNTAYGMVSGAFMSLASIALTAANIKPILDMAKPIMDTVPEISADKQVVTRISGGIELNNISFRYNESMPNVLDNLSLKIKPGQYVAIVGTTGCGKSTLMRIMLGFETPQKGAVYYDGKDLSRMDLKSLRRKIGVVMQNGKLFQGDIFSNITISAPWLTIDDAWRAAELAGIADDIKRMPMGMHTIISEGSGGVSGGQRQRLMIARAIAPKPRILMFDEATSALDNLTQKKVSESLDGLKCTRIVIAHRLSTIKQCDRIIYLDNGKIVEDGTYEELINMGGKFAELVARQQLDSKG</sequence>
<dbReference type="GO" id="GO:0005886">
    <property type="term" value="C:plasma membrane"/>
    <property type="evidence" value="ECO:0007669"/>
    <property type="project" value="UniProtKB-SubCell"/>
</dbReference>
<evidence type="ECO:0000256" key="4">
    <source>
        <dbReference type="ARBA" id="ARBA00022692"/>
    </source>
</evidence>
<dbReference type="InterPro" id="IPR003439">
    <property type="entry name" value="ABC_transporter-like_ATP-bd"/>
</dbReference>
<dbReference type="InterPro" id="IPR003593">
    <property type="entry name" value="AAA+_ATPase"/>
</dbReference>
<dbReference type="AlphaFoldDB" id="A0A7X2PD89"/>
<dbReference type="GO" id="GO:0140359">
    <property type="term" value="F:ABC-type transporter activity"/>
    <property type="evidence" value="ECO:0007669"/>
    <property type="project" value="InterPro"/>
</dbReference>
<dbReference type="PROSITE" id="PS50929">
    <property type="entry name" value="ABC_TM1F"/>
    <property type="match status" value="1"/>
</dbReference>
<dbReference type="InterPro" id="IPR036640">
    <property type="entry name" value="ABC1_TM_sf"/>
</dbReference>
<dbReference type="Gene3D" id="3.40.50.300">
    <property type="entry name" value="P-loop containing nucleotide triphosphate hydrolases"/>
    <property type="match status" value="1"/>
</dbReference>
<protein>
    <submittedName>
        <fullName evidence="12">NHLP bacteriocin export ABC transporter permease/ATPase subunit</fullName>
    </submittedName>
</protein>
<proteinExistence type="predicted"/>
<dbReference type="SUPFAM" id="SSF52540">
    <property type="entry name" value="P-loop containing nucleoside triphosphate hydrolases"/>
    <property type="match status" value="1"/>
</dbReference>
<evidence type="ECO:0000259" key="11">
    <source>
        <dbReference type="PROSITE" id="PS50929"/>
    </source>
</evidence>
<dbReference type="Proteomes" id="UP000460549">
    <property type="component" value="Unassembled WGS sequence"/>
</dbReference>
<keyword evidence="2" id="KW-0813">Transport</keyword>
<dbReference type="InterPro" id="IPR022515">
    <property type="entry name" value="NHPM_micro_ABC2"/>
</dbReference>
<evidence type="ECO:0000256" key="6">
    <source>
        <dbReference type="ARBA" id="ARBA00022840"/>
    </source>
</evidence>
<keyword evidence="8 9" id="KW-0472">Membrane</keyword>
<feature type="transmembrane region" description="Helical" evidence="9">
    <location>
        <begin position="314"/>
        <end position="338"/>
    </location>
</feature>
<evidence type="ECO:0000256" key="3">
    <source>
        <dbReference type="ARBA" id="ARBA00022475"/>
    </source>
</evidence>
<evidence type="ECO:0000256" key="2">
    <source>
        <dbReference type="ARBA" id="ARBA00022448"/>
    </source>
</evidence>
<evidence type="ECO:0000256" key="7">
    <source>
        <dbReference type="ARBA" id="ARBA00022989"/>
    </source>
</evidence>
<keyword evidence="4 9" id="KW-0812">Transmembrane</keyword>
<dbReference type="InterPro" id="IPR027417">
    <property type="entry name" value="P-loop_NTPase"/>
</dbReference>
<feature type="transmembrane region" description="Helical" evidence="9">
    <location>
        <begin position="215"/>
        <end position="233"/>
    </location>
</feature>